<name>A0AC35U949_9BILA</name>
<protein>
    <submittedName>
        <fullName evidence="2">Myosin-4</fullName>
    </submittedName>
</protein>
<organism evidence="1 2">
    <name type="scientific">Rhabditophanes sp. KR3021</name>
    <dbReference type="NCBI Taxonomy" id="114890"/>
    <lineage>
        <taxon>Eukaryota</taxon>
        <taxon>Metazoa</taxon>
        <taxon>Ecdysozoa</taxon>
        <taxon>Nematoda</taxon>
        <taxon>Chromadorea</taxon>
        <taxon>Rhabditida</taxon>
        <taxon>Tylenchina</taxon>
        <taxon>Panagrolaimomorpha</taxon>
        <taxon>Strongyloidoidea</taxon>
        <taxon>Alloionematidae</taxon>
        <taxon>Rhabditophanes</taxon>
    </lineage>
</organism>
<dbReference type="Proteomes" id="UP000095286">
    <property type="component" value="Unplaced"/>
</dbReference>
<proteinExistence type="predicted"/>
<evidence type="ECO:0000313" key="2">
    <source>
        <dbReference type="WBParaSite" id="RSKR_0000894900.1"/>
    </source>
</evidence>
<accession>A0AC35U949</accession>
<sequence>MACIKKANIRKNLEAARTELEKNCETKKSALRSVNERLTEENTALNNKVLDLENKLKKYEYKGFHKMLNLTRPRQAFDSLGARAASNRINFWVDTLQKLNGDEELSQEACSSLMKWLMKTYGEVEKEKLTAAFFLSFIQKKPDSDFVPVKKDDSCGIVASAVKNLMTVRFQRFYDSIQLDYEEIGPSKIKVKVCLVGDKGKGTTKFCFQP</sequence>
<dbReference type="WBParaSite" id="RSKR_0000894900.1">
    <property type="protein sequence ID" value="RSKR_0000894900.1"/>
    <property type="gene ID" value="RSKR_0000894900"/>
</dbReference>
<reference evidence="2" key="1">
    <citation type="submission" date="2016-11" db="UniProtKB">
        <authorList>
            <consortium name="WormBaseParasite"/>
        </authorList>
    </citation>
    <scope>IDENTIFICATION</scope>
    <source>
        <strain evidence="2">KR3021</strain>
    </source>
</reference>
<evidence type="ECO:0000313" key="1">
    <source>
        <dbReference type="Proteomes" id="UP000095286"/>
    </source>
</evidence>